<sequence>MPKKPKIDHEYHANKDKMEITIRGYSPSKKSRDTIIEKLMAQLEGSPDRAIADVKKTSKKEPGKKQHGLPKVSRLAEVGD</sequence>
<dbReference type="AlphaFoldDB" id="A0A1M7UDD8"/>
<reference evidence="3" key="1">
    <citation type="submission" date="2016-11" db="EMBL/GenBank/DDBJ databases">
        <authorList>
            <person name="Varghese N."/>
            <person name="Submissions S."/>
        </authorList>
    </citation>
    <scope>NUCLEOTIDE SEQUENCE [LARGE SCALE GENOMIC DNA]</scope>
    <source>
        <strain evidence="3">GAS401</strain>
    </source>
</reference>
<feature type="compositionally biased region" description="Basic and acidic residues" evidence="1">
    <location>
        <begin position="55"/>
        <end position="64"/>
    </location>
</feature>
<accession>A0A1M7UDD8</accession>
<organism evidence="2 3">
    <name type="scientific">Bradyrhizobium erythrophlei</name>
    <dbReference type="NCBI Taxonomy" id="1437360"/>
    <lineage>
        <taxon>Bacteria</taxon>
        <taxon>Pseudomonadati</taxon>
        <taxon>Pseudomonadota</taxon>
        <taxon>Alphaproteobacteria</taxon>
        <taxon>Hyphomicrobiales</taxon>
        <taxon>Nitrobacteraceae</taxon>
        <taxon>Bradyrhizobium</taxon>
    </lineage>
</organism>
<name>A0A1M7UDD8_9BRAD</name>
<evidence type="ECO:0000313" key="2">
    <source>
        <dbReference type="EMBL" id="SHN81041.1"/>
    </source>
</evidence>
<keyword evidence="3" id="KW-1185">Reference proteome</keyword>
<gene>
    <name evidence="2" type="ORF">SAMN05444170_4591</name>
</gene>
<dbReference type="OrthoDB" id="8255846at2"/>
<dbReference type="EMBL" id="LT670849">
    <property type="protein sequence ID" value="SHN81041.1"/>
    <property type="molecule type" value="Genomic_DNA"/>
</dbReference>
<protein>
    <submittedName>
        <fullName evidence="2">Uncharacterized protein</fullName>
    </submittedName>
</protein>
<dbReference type="Proteomes" id="UP000184096">
    <property type="component" value="Chromosome I"/>
</dbReference>
<evidence type="ECO:0000313" key="3">
    <source>
        <dbReference type="Proteomes" id="UP000184096"/>
    </source>
</evidence>
<proteinExistence type="predicted"/>
<dbReference type="RefSeq" id="WP_072821265.1">
    <property type="nucleotide sequence ID" value="NZ_LT670849.1"/>
</dbReference>
<feature type="region of interest" description="Disordered" evidence="1">
    <location>
        <begin position="55"/>
        <end position="80"/>
    </location>
</feature>
<evidence type="ECO:0000256" key="1">
    <source>
        <dbReference type="SAM" id="MobiDB-lite"/>
    </source>
</evidence>